<evidence type="ECO:0000313" key="2">
    <source>
        <dbReference type="Proteomes" id="UP001236795"/>
    </source>
</evidence>
<organism evidence="1 2">
    <name type="scientific">Streptomyces thermodiastaticus</name>
    <dbReference type="NCBI Taxonomy" id="44061"/>
    <lineage>
        <taxon>Bacteria</taxon>
        <taxon>Bacillati</taxon>
        <taxon>Actinomycetota</taxon>
        <taxon>Actinomycetes</taxon>
        <taxon>Kitasatosporales</taxon>
        <taxon>Streptomycetaceae</taxon>
        <taxon>Streptomyces</taxon>
    </lineage>
</organism>
<name>A0ABU0KIE8_9ACTN</name>
<gene>
    <name evidence="1" type="ORF">QO019_002622</name>
</gene>
<dbReference type="Proteomes" id="UP001236795">
    <property type="component" value="Unassembled WGS sequence"/>
</dbReference>
<dbReference type="EMBL" id="JAUSWC010000008">
    <property type="protein sequence ID" value="MDQ0487767.1"/>
    <property type="molecule type" value="Genomic_DNA"/>
</dbReference>
<keyword evidence="2" id="KW-1185">Reference proteome</keyword>
<evidence type="ECO:0000313" key="1">
    <source>
        <dbReference type="EMBL" id="MDQ0487767.1"/>
    </source>
</evidence>
<sequence>MLTAYLCHHNAVTYSCAYAELQFADRRAAVGPAAVLW</sequence>
<accession>A0ABU0KIE8</accession>
<reference evidence="1 2" key="1">
    <citation type="submission" date="2023-07" db="EMBL/GenBank/DDBJ databases">
        <title>Genomic Encyclopedia of Type Strains, Phase IV (KMG-IV): sequencing the most valuable type-strain genomes for metagenomic binning, comparative biology and taxonomic classification.</title>
        <authorList>
            <person name="Goeker M."/>
        </authorList>
    </citation>
    <scope>NUCLEOTIDE SEQUENCE [LARGE SCALE GENOMIC DNA]</scope>
    <source>
        <strain evidence="1 2">DSM 40573</strain>
    </source>
</reference>
<protein>
    <submittedName>
        <fullName evidence="1">Uncharacterized protein</fullName>
    </submittedName>
</protein>
<comment type="caution">
    <text evidence="1">The sequence shown here is derived from an EMBL/GenBank/DDBJ whole genome shotgun (WGS) entry which is preliminary data.</text>
</comment>
<proteinExistence type="predicted"/>